<dbReference type="PRINTS" id="PR00111">
    <property type="entry name" value="ABHYDROLASE"/>
</dbReference>
<comment type="caution">
    <text evidence="3">The sequence shown here is derived from an EMBL/GenBank/DDBJ whole genome shotgun (WGS) entry which is preliminary data.</text>
</comment>
<name>A0A7V7PMQ5_9HYPH</name>
<gene>
    <name evidence="3" type="ORF">F6X38_15665</name>
</gene>
<dbReference type="InterPro" id="IPR029058">
    <property type="entry name" value="AB_hydrolase_fold"/>
</dbReference>
<keyword evidence="1 3" id="KW-0378">Hydrolase</keyword>
<dbReference type="EMBL" id="VZDO01000013">
    <property type="protein sequence ID" value="KAB0678469.1"/>
    <property type="molecule type" value="Genomic_DNA"/>
</dbReference>
<dbReference type="PANTHER" id="PTHR43798:SF31">
    <property type="entry name" value="AB HYDROLASE SUPERFAMILY PROTEIN YCLE"/>
    <property type="match status" value="1"/>
</dbReference>
<keyword evidence="4" id="KW-1185">Reference proteome</keyword>
<proteinExistence type="predicted"/>
<dbReference type="Proteomes" id="UP000432089">
    <property type="component" value="Unassembled WGS sequence"/>
</dbReference>
<dbReference type="SUPFAM" id="SSF53474">
    <property type="entry name" value="alpha/beta-Hydrolases"/>
    <property type="match status" value="1"/>
</dbReference>
<evidence type="ECO:0000259" key="2">
    <source>
        <dbReference type="Pfam" id="PF12697"/>
    </source>
</evidence>
<accession>A0A7V7PMQ5</accession>
<dbReference type="AlphaFoldDB" id="A0A7V7PMQ5"/>
<dbReference type="GO" id="GO:0016787">
    <property type="term" value="F:hydrolase activity"/>
    <property type="evidence" value="ECO:0007669"/>
    <property type="project" value="UniProtKB-KW"/>
</dbReference>
<dbReference type="PANTHER" id="PTHR43798">
    <property type="entry name" value="MONOACYLGLYCEROL LIPASE"/>
    <property type="match status" value="1"/>
</dbReference>
<dbReference type="Pfam" id="PF12697">
    <property type="entry name" value="Abhydrolase_6"/>
    <property type="match status" value="1"/>
</dbReference>
<feature type="domain" description="AB hydrolase-1" evidence="2">
    <location>
        <begin position="43"/>
        <end position="274"/>
    </location>
</feature>
<dbReference type="Gene3D" id="3.40.50.1820">
    <property type="entry name" value="alpha/beta hydrolase"/>
    <property type="match status" value="1"/>
</dbReference>
<evidence type="ECO:0000256" key="1">
    <source>
        <dbReference type="ARBA" id="ARBA00022801"/>
    </source>
</evidence>
<dbReference type="InterPro" id="IPR000073">
    <property type="entry name" value="AB_hydrolase_1"/>
</dbReference>
<dbReference type="GO" id="GO:0016020">
    <property type="term" value="C:membrane"/>
    <property type="evidence" value="ECO:0007669"/>
    <property type="project" value="TreeGrafter"/>
</dbReference>
<protein>
    <submittedName>
        <fullName evidence="3">Alpha/beta hydrolase</fullName>
    </submittedName>
</protein>
<evidence type="ECO:0000313" key="3">
    <source>
        <dbReference type="EMBL" id="KAB0678469.1"/>
    </source>
</evidence>
<dbReference type="InterPro" id="IPR050266">
    <property type="entry name" value="AB_hydrolase_sf"/>
</dbReference>
<sequence>MPAEPAAIPATAAKECQVNGIRMLDTSHGSLAVRDTGPGGFPVLMIHGNSSSGAIFRNQMSGALGRKFRLVAVDLPGHGDSANALVPERSYRMEGYAEAMTEALGLLGIERAGVFGWSLGGHIGLEMISRYEGLAGLMITGTPPVNGGTVGEGFVPSPHMALAGKETCTPEEIESYARHTCGEPFEPFLRDVVARTDGRARRLMFEAFVAGTGDDQEAIVARSRVPLAVVNGADEPFVNLAHVRRLPYANLWEGRSIEIAGSGHAPFWDAPSAFDPIFERFFSGLAPEREGEGKSAAA</sequence>
<organism evidence="3 4">
    <name type="scientific">Plantimonas leprariae</name>
    <dbReference type="NCBI Taxonomy" id="2615207"/>
    <lineage>
        <taxon>Bacteria</taxon>
        <taxon>Pseudomonadati</taxon>
        <taxon>Pseudomonadota</taxon>
        <taxon>Alphaproteobacteria</taxon>
        <taxon>Hyphomicrobiales</taxon>
        <taxon>Aurantimonadaceae</taxon>
        <taxon>Plantimonas</taxon>
    </lineage>
</organism>
<reference evidence="3 4" key="1">
    <citation type="submission" date="2019-09" db="EMBL/GenBank/DDBJ databases">
        <title>YIM 132180 draft genome.</title>
        <authorList>
            <person name="Zhang K."/>
        </authorList>
    </citation>
    <scope>NUCLEOTIDE SEQUENCE [LARGE SCALE GENOMIC DNA]</scope>
    <source>
        <strain evidence="3 4">YIM 132180</strain>
    </source>
</reference>
<evidence type="ECO:0000313" key="4">
    <source>
        <dbReference type="Proteomes" id="UP000432089"/>
    </source>
</evidence>